<evidence type="ECO:0000256" key="7">
    <source>
        <dbReference type="ARBA" id="ARBA00023136"/>
    </source>
</evidence>
<name>A0ABV2CXR4_9SPHN</name>
<dbReference type="NCBIfam" id="NF035943">
    <property type="entry name" value="exosort_XrtV"/>
    <property type="match status" value="1"/>
</dbReference>
<feature type="transmembrane region" description="Helical" evidence="8">
    <location>
        <begin position="81"/>
        <end position="99"/>
    </location>
</feature>
<evidence type="ECO:0000256" key="3">
    <source>
        <dbReference type="ARBA" id="ARBA00022670"/>
    </source>
</evidence>
<sequence>MHTAPSCQSVPKEVVASWWMRHWFILVAGLITVAPGIVALAKNYWSTEQGAAGPIILMTGAWLLLHEARGVQAARDRQARWLVPASLLVFGAFTVAAAITAKQWLQLLGIYICLVTVLYGALGWRQLLRLRVPVLYLAFIIPPPDNIAVPATHALKGLVASGSVGFLSALGYPVARDGVLLYIGQYELVVAAACSGMNSIVSLTAIGLFYVYLLHRARVRYAALLAVLMIPVALFANAVRVIALLLLTYYGGDAVGQGILHDAAGLFIFLVALGTLVALDRILAPLLLGREKAR</sequence>
<evidence type="ECO:0000256" key="8">
    <source>
        <dbReference type="SAM" id="Phobius"/>
    </source>
</evidence>
<evidence type="ECO:0000256" key="1">
    <source>
        <dbReference type="ARBA" id="ARBA00004651"/>
    </source>
</evidence>
<protein>
    <submittedName>
        <fullName evidence="9">Exosortase V</fullName>
    </submittedName>
</protein>
<keyword evidence="7 8" id="KW-0472">Membrane</keyword>
<evidence type="ECO:0000313" key="10">
    <source>
        <dbReference type="Proteomes" id="UP001548713"/>
    </source>
</evidence>
<feature type="transmembrane region" description="Helical" evidence="8">
    <location>
        <begin position="221"/>
        <end position="251"/>
    </location>
</feature>
<keyword evidence="4 8" id="KW-0812">Transmembrane</keyword>
<dbReference type="Proteomes" id="UP001548713">
    <property type="component" value="Unassembled WGS sequence"/>
</dbReference>
<dbReference type="RefSeq" id="WP_353982802.1">
    <property type="nucleotide sequence ID" value="NZ_JBEWLY010000007.1"/>
</dbReference>
<gene>
    <name evidence="9" type="primary">xrtV</name>
    <name evidence="9" type="ORF">ABVV53_02800</name>
</gene>
<keyword evidence="10" id="KW-1185">Reference proteome</keyword>
<dbReference type="EMBL" id="JBEWLY010000007">
    <property type="protein sequence ID" value="MET1754398.1"/>
    <property type="molecule type" value="Genomic_DNA"/>
</dbReference>
<feature type="transmembrane region" description="Helical" evidence="8">
    <location>
        <begin position="105"/>
        <end position="124"/>
    </location>
</feature>
<keyword evidence="2" id="KW-1003">Cell membrane</keyword>
<feature type="transmembrane region" description="Helical" evidence="8">
    <location>
        <begin position="157"/>
        <end position="176"/>
    </location>
</feature>
<dbReference type="InterPro" id="IPR019127">
    <property type="entry name" value="Exosortase"/>
</dbReference>
<dbReference type="NCBIfam" id="TIGR04178">
    <property type="entry name" value="exo_archaeo"/>
    <property type="match status" value="1"/>
</dbReference>
<keyword evidence="5" id="KW-0378">Hydrolase</keyword>
<evidence type="ECO:0000313" key="9">
    <source>
        <dbReference type="EMBL" id="MET1754398.1"/>
    </source>
</evidence>
<dbReference type="InterPro" id="IPR026392">
    <property type="entry name" value="Exo/Archaeosortase_dom"/>
</dbReference>
<feature type="transmembrane region" description="Helical" evidence="8">
    <location>
        <begin position="23"/>
        <end position="45"/>
    </location>
</feature>
<proteinExistence type="predicted"/>
<feature type="transmembrane region" description="Helical" evidence="8">
    <location>
        <begin position="263"/>
        <end position="288"/>
    </location>
</feature>
<dbReference type="Pfam" id="PF09721">
    <property type="entry name" value="Exosortase_EpsH"/>
    <property type="match status" value="1"/>
</dbReference>
<dbReference type="NCBIfam" id="TIGR02602">
    <property type="entry name" value="8TM_EpsH"/>
    <property type="match status" value="1"/>
</dbReference>
<keyword evidence="6 8" id="KW-1133">Transmembrane helix</keyword>
<comment type="subcellular location">
    <subcellularLocation>
        <location evidence="1">Cell membrane</location>
        <topology evidence="1">Multi-pass membrane protein</topology>
    </subcellularLocation>
</comment>
<organism evidence="9 10">
    <name type="scientific">Novosphingobium kalidii</name>
    <dbReference type="NCBI Taxonomy" id="3230299"/>
    <lineage>
        <taxon>Bacteria</taxon>
        <taxon>Pseudomonadati</taxon>
        <taxon>Pseudomonadota</taxon>
        <taxon>Alphaproteobacteria</taxon>
        <taxon>Sphingomonadales</taxon>
        <taxon>Sphingomonadaceae</taxon>
        <taxon>Novosphingobium</taxon>
    </lineage>
</organism>
<feature type="transmembrane region" description="Helical" evidence="8">
    <location>
        <begin position="188"/>
        <end position="214"/>
    </location>
</feature>
<comment type="caution">
    <text evidence="9">The sequence shown here is derived from an EMBL/GenBank/DDBJ whole genome shotgun (WGS) entry which is preliminary data.</text>
</comment>
<accession>A0ABV2CXR4</accession>
<feature type="transmembrane region" description="Helical" evidence="8">
    <location>
        <begin position="51"/>
        <end position="69"/>
    </location>
</feature>
<dbReference type="InterPro" id="IPR013426">
    <property type="entry name" value="EpsH-like"/>
</dbReference>
<evidence type="ECO:0000256" key="2">
    <source>
        <dbReference type="ARBA" id="ARBA00022475"/>
    </source>
</evidence>
<evidence type="ECO:0000256" key="5">
    <source>
        <dbReference type="ARBA" id="ARBA00022801"/>
    </source>
</evidence>
<reference evidence="9 10" key="1">
    <citation type="submission" date="2024-07" db="EMBL/GenBank/DDBJ databases">
        <title>Novosphingobium kalidii RD2P27.</title>
        <authorList>
            <person name="Sun J.-Q."/>
        </authorList>
    </citation>
    <scope>NUCLEOTIDE SEQUENCE [LARGE SCALE GENOMIC DNA]</scope>
    <source>
        <strain evidence="9 10">RD2P27</strain>
    </source>
</reference>
<evidence type="ECO:0000256" key="4">
    <source>
        <dbReference type="ARBA" id="ARBA00022692"/>
    </source>
</evidence>
<keyword evidence="3" id="KW-0645">Protease</keyword>
<evidence type="ECO:0000256" key="6">
    <source>
        <dbReference type="ARBA" id="ARBA00022989"/>
    </source>
</evidence>